<dbReference type="AlphaFoldDB" id="A0A0C5VPB4"/>
<keyword evidence="1 3" id="KW-0378">Hydrolase</keyword>
<dbReference type="KEGG" id="gsn:YC6258_04070"/>
<dbReference type="Gene3D" id="3.40.50.850">
    <property type="entry name" value="Isochorismatase-like"/>
    <property type="match status" value="1"/>
</dbReference>
<dbReference type="PANTHER" id="PTHR43540:SF14">
    <property type="entry name" value="ISOCHORISMATASE"/>
    <property type="match status" value="1"/>
</dbReference>
<dbReference type="RefSeq" id="WP_044618199.1">
    <property type="nucleotide sequence ID" value="NZ_CP007142.1"/>
</dbReference>
<evidence type="ECO:0000259" key="2">
    <source>
        <dbReference type="Pfam" id="PF00857"/>
    </source>
</evidence>
<evidence type="ECO:0000256" key="1">
    <source>
        <dbReference type="ARBA" id="ARBA00022801"/>
    </source>
</evidence>
<dbReference type="SUPFAM" id="SSF52499">
    <property type="entry name" value="Isochorismatase-like hydrolases"/>
    <property type="match status" value="1"/>
</dbReference>
<dbReference type="InterPro" id="IPR050272">
    <property type="entry name" value="Isochorismatase-like_hydrls"/>
</dbReference>
<dbReference type="GO" id="GO:0008908">
    <property type="term" value="F:isochorismatase activity"/>
    <property type="evidence" value="ECO:0007669"/>
    <property type="project" value="UniProtKB-EC"/>
</dbReference>
<name>A0A0C5VPB4_9GAMM</name>
<dbReference type="HOGENOM" id="CLU_068979_5_5_6"/>
<keyword evidence="4" id="KW-1185">Reference proteome</keyword>
<gene>
    <name evidence="3" type="ORF">YC6258_04070</name>
</gene>
<dbReference type="EC" id="3.3.2.1" evidence="3"/>
<evidence type="ECO:0000313" key="3">
    <source>
        <dbReference type="EMBL" id="AJQ96106.1"/>
    </source>
</evidence>
<reference evidence="3 4" key="1">
    <citation type="submission" date="2014-01" db="EMBL/GenBank/DDBJ databases">
        <title>Full genme sequencing of cellulolytic bacterium Gynuella sunshinyii YC6258T gen. nov., sp. nov.</title>
        <authorList>
            <person name="Khan H."/>
            <person name="Chung E.J."/>
            <person name="Chung Y.R."/>
        </authorList>
    </citation>
    <scope>NUCLEOTIDE SEQUENCE [LARGE SCALE GENOMIC DNA]</scope>
    <source>
        <strain evidence="3 4">YC6258</strain>
    </source>
</reference>
<dbReference type="InterPro" id="IPR036380">
    <property type="entry name" value="Isochorismatase-like_sf"/>
</dbReference>
<protein>
    <submittedName>
        <fullName evidence="3">Amidases-like nicotinamidase</fullName>
        <ecNumber evidence="3">3.3.2.1</ecNumber>
    </submittedName>
</protein>
<dbReference type="CDD" id="cd01014">
    <property type="entry name" value="nicotinamidase_related"/>
    <property type="match status" value="1"/>
</dbReference>
<organism evidence="3 4">
    <name type="scientific">Gynuella sunshinyii YC6258</name>
    <dbReference type="NCBI Taxonomy" id="1445510"/>
    <lineage>
        <taxon>Bacteria</taxon>
        <taxon>Pseudomonadati</taxon>
        <taxon>Pseudomonadota</taxon>
        <taxon>Gammaproteobacteria</taxon>
        <taxon>Oceanospirillales</taxon>
        <taxon>Saccharospirillaceae</taxon>
        <taxon>Gynuella</taxon>
    </lineage>
</organism>
<dbReference type="Pfam" id="PF00857">
    <property type="entry name" value="Isochorismatase"/>
    <property type="match status" value="1"/>
</dbReference>
<evidence type="ECO:0000313" key="4">
    <source>
        <dbReference type="Proteomes" id="UP000032266"/>
    </source>
</evidence>
<dbReference type="Proteomes" id="UP000032266">
    <property type="component" value="Chromosome"/>
</dbReference>
<accession>A0A0C5VPB4</accession>
<feature type="domain" description="Isochorismatase-like" evidence="2">
    <location>
        <begin position="3"/>
        <end position="163"/>
    </location>
</feature>
<proteinExistence type="predicted"/>
<dbReference type="STRING" id="1445510.YC6258_04070"/>
<dbReference type="InterPro" id="IPR000868">
    <property type="entry name" value="Isochorismatase-like_dom"/>
</dbReference>
<dbReference type="PANTHER" id="PTHR43540">
    <property type="entry name" value="PEROXYUREIDOACRYLATE/UREIDOACRYLATE AMIDOHYDROLASE-RELATED"/>
    <property type="match status" value="1"/>
</dbReference>
<dbReference type="EMBL" id="CP007142">
    <property type="protein sequence ID" value="AJQ96106.1"/>
    <property type="molecule type" value="Genomic_DNA"/>
</dbReference>
<sequence length="179" mass="20310">MDALLVVDMQNACIEEVKRFRIEQVIAQINSLIGHFRSRDQLIVFIQHEDDSPEFSSGSSGWQIHKTIDCQPHDEVVAKSYNDAFIHTRLADLLQQHSIDRLVITGCATDFCVDCTIKGAIAQGYDVIVPDDAHTTADRPFVSAEKLIAHFNWNWAELMTVQQKIAVISTRRYLQVVNQ</sequence>